<keyword evidence="4" id="KW-0498">Mitosis</keyword>
<comment type="subcellular location">
    <subcellularLocation>
        <location evidence="1">Nucleus</location>
    </subcellularLocation>
</comment>
<feature type="compositionally biased region" description="Polar residues" evidence="8">
    <location>
        <begin position="408"/>
        <end position="422"/>
    </location>
</feature>
<evidence type="ECO:0000256" key="8">
    <source>
        <dbReference type="SAM" id="MobiDB-lite"/>
    </source>
</evidence>
<dbReference type="PANTHER" id="PTHR12663">
    <property type="entry name" value="ANDROGEN INDUCED INHIBITOR OF PROLIFERATION AS3 / PDS5-RELATED"/>
    <property type="match status" value="1"/>
</dbReference>
<dbReference type="PANTHER" id="PTHR12663:SF69">
    <property type="entry name" value="SISTER CHROMATID COHESION PROTEIN PDS5 HOMOLOG E"/>
    <property type="match status" value="1"/>
</dbReference>
<evidence type="ECO:0000256" key="1">
    <source>
        <dbReference type="ARBA" id="ARBA00004123"/>
    </source>
</evidence>
<feature type="compositionally biased region" description="Polar residues" evidence="8">
    <location>
        <begin position="659"/>
        <end position="676"/>
    </location>
</feature>
<keyword evidence="2" id="KW-0132">Cell division</keyword>
<dbReference type="GO" id="GO:0000785">
    <property type="term" value="C:chromatin"/>
    <property type="evidence" value="ECO:0007669"/>
    <property type="project" value="TreeGrafter"/>
</dbReference>
<dbReference type="Pfam" id="PF20168">
    <property type="entry name" value="PDS5"/>
    <property type="match status" value="1"/>
</dbReference>
<dbReference type="InterPro" id="IPR016024">
    <property type="entry name" value="ARM-type_fold"/>
</dbReference>
<feature type="compositionally biased region" description="Basic and acidic residues" evidence="8">
    <location>
        <begin position="580"/>
        <end position="592"/>
    </location>
</feature>
<evidence type="ECO:0000256" key="5">
    <source>
        <dbReference type="ARBA" id="ARBA00023204"/>
    </source>
</evidence>
<evidence type="ECO:0000256" key="4">
    <source>
        <dbReference type="ARBA" id="ARBA00022776"/>
    </source>
</evidence>
<feature type="compositionally biased region" description="Polar residues" evidence="8">
    <location>
        <begin position="527"/>
        <end position="536"/>
    </location>
</feature>
<dbReference type="GO" id="GO:0005634">
    <property type="term" value="C:nucleus"/>
    <property type="evidence" value="ECO:0007669"/>
    <property type="project" value="UniProtKB-SubCell"/>
</dbReference>
<keyword evidence="10" id="KW-1185">Reference proteome</keyword>
<feature type="compositionally biased region" description="Polar residues" evidence="8">
    <location>
        <begin position="302"/>
        <end position="319"/>
    </location>
</feature>
<evidence type="ECO:0000256" key="2">
    <source>
        <dbReference type="ARBA" id="ARBA00022618"/>
    </source>
</evidence>
<protein>
    <submittedName>
        <fullName evidence="9">Uncharacterized protein</fullName>
    </submittedName>
</protein>
<feature type="compositionally biased region" description="Polar residues" evidence="8">
    <location>
        <begin position="278"/>
        <end position="287"/>
    </location>
</feature>
<dbReference type="STRING" id="981085.W9QQ68"/>
<dbReference type="InterPro" id="IPR039776">
    <property type="entry name" value="Pds5"/>
</dbReference>
<dbReference type="eggNOG" id="KOG1525">
    <property type="taxonomic scope" value="Eukaryota"/>
</dbReference>
<dbReference type="GO" id="GO:0035825">
    <property type="term" value="P:homologous recombination"/>
    <property type="evidence" value="ECO:0007669"/>
    <property type="project" value="UniProtKB-ARBA"/>
</dbReference>
<feature type="compositionally biased region" description="Basic and acidic residues" evidence="8">
    <location>
        <begin position="649"/>
        <end position="658"/>
    </location>
</feature>
<evidence type="ECO:0000256" key="3">
    <source>
        <dbReference type="ARBA" id="ARBA00022763"/>
    </source>
</evidence>
<feature type="region of interest" description="Disordered" evidence="8">
    <location>
        <begin position="278"/>
        <end position="700"/>
    </location>
</feature>
<organism evidence="9 10">
    <name type="scientific">Morus notabilis</name>
    <dbReference type="NCBI Taxonomy" id="981085"/>
    <lineage>
        <taxon>Eukaryota</taxon>
        <taxon>Viridiplantae</taxon>
        <taxon>Streptophyta</taxon>
        <taxon>Embryophyta</taxon>
        <taxon>Tracheophyta</taxon>
        <taxon>Spermatophyta</taxon>
        <taxon>Magnoliopsida</taxon>
        <taxon>eudicotyledons</taxon>
        <taxon>Gunneridae</taxon>
        <taxon>Pentapetalae</taxon>
        <taxon>rosids</taxon>
        <taxon>fabids</taxon>
        <taxon>Rosales</taxon>
        <taxon>Moraceae</taxon>
        <taxon>Moreae</taxon>
        <taxon>Morus</taxon>
    </lineage>
</organism>
<keyword evidence="5" id="KW-0234">DNA repair</keyword>
<dbReference type="CDD" id="cd20404">
    <property type="entry name" value="Tudor_Agenet_AtEML-like"/>
    <property type="match status" value="1"/>
</dbReference>
<evidence type="ECO:0000256" key="6">
    <source>
        <dbReference type="ARBA" id="ARBA00023242"/>
    </source>
</evidence>
<feature type="compositionally biased region" description="Basic and acidic residues" evidence="8">
    <location>
        <begin position="390"/>
        <end position="404"/>
    </location>
</feature>
<sequence>MSFSDAELEVQLKDAANGLLDPPSSTEELLSLLDRVEEVLTNVEQSPSKSLQDALLPVMKALISDELLRHSDMDVKVSVVSCIAQITRITAPDAPYGDDHMKEIFQLSVAALENLSQFSGRCYTKAMSILDVIAKVRSSLIMLDLECDALVFEMFQHFLNHIRSDHPEAVFSSMEGIMSLVLHESEDIPLDLISLLLDSIKKENRNISPISRKLGESVITNCAATLEPYLTEAVKSLGINVDDYAEIVASICQNGKQDLKHKSANDVKDNLENENKLVKNTASNEPPQETKGLASDVVCPEKTNQTADAMSKSTSNGAPSTIKHDNPSQELQRGFLIRNSKRADSGGLAEPNSPLSLKADKTKSEPDSDKYESDPESVPRKSGNKRNSLKNREKGHSARADSKGIAKTKSSLSVKAETSQNDPDSDSKKRGQKSKSLVKPEEGNSKRADSRGDSEPKSSLSVKAKSGNEPDSVPTKRGRKPNSLMNPEEGYDHSWLWSGRKTLGLARCRKSRVRSTGSSPSGNSVSKKATSPSTLENMAVQAGLQSELGETIGDSPSEDHSIPDGTKKGHPKRKGASLNREADIKSPSKLKGELLTAEVEEKTPKKELEDIIPADEKKEEHSTKLGVSAMTTAKTKDETAVASAQMEAEDPRHPEEKLQQSTVKLEASNVNENSSVKGGRKKRKMVNDSPKKDVNEESGLKKTIFETETKSSNEDESYFGKSGKTLFKRKRVIGKEEACESIDFGELMVGRRIKVWWPMDKMFYEGVIDSYDPIRKRHKVNFLINSLFCFLVLYRKDQKSDLPGLDTSSPM</sequence>
<feature type="compositionally biased region" description="Basic and acidic residues" evidence="8">
    <location>
        <begin position="599"/>
        <end position="623"/>
    </location>
</feature>
<dbReference type="EMBL" id="KE343999">
    <property type="protein sequence ID" value="EXB50415.1"/>
    <property type="molecule type" value="Genomic_DNA"/>
</dbReference>
<dbReference type="Gene3D" id="2.30.30.140">
    <property type="match status" value="1"/>
</dbReference>
<keyword evidence="3" id="KW-0227">DNA damage</keyword>
<dbReference type="Proteomes" id="UP000030645">
    <property type="component" value="Unassembled WGS sequence"/>
</dbReference>
<feature type="compositionally biased region" description="Basic and acidic residues" evidence="8">
    <location>
        <begin position="358"/>
        <end position="379"/>
    </location>
</feature>
<dbReference type="SUPFAM" id="SSF48371">
    <property type="entry name" value="ARM repeat"/>
    <property type="match status" value="1"/>
</dbReference>
<accession>W9QQ68</accession>
<gene>
    <name evidence="9" type="ORF">L484_013507</name>
</gene>
<evidence type="ECO:0000256" key="7">
    <source>
        <dbReference type="ARBA" id="ARBA00023306"/>
    </source>
</evidence>
<evidence type="ECO:0000313" key="10">
    <source>
        <dbReference type="Proteomes" id="UP000030645"/>
    </source>
</evidence>
<dbReference type="GO" id="GO:0006281">
    <property type="term" value="P:DNA repair"/>
    <property type="evidence" value="ECO:0007669"/>
    <property type="project" value="UniProtKB-KW"/>
</dbReference>
<evidence type="ECO:0000313" key="9">
    <source>
        <dbReference type="EMBL" id="EXB50415.1"/>
    </source>
</evidence>
<feature type="compositionally biased region" description="Low complexity" evidence="8">
    <location>
        <begin position="515"/>
        <end position="526"/>
    </location>
</feature>
<feature type="compositionally biased region" description="Basic and acidic residues" evidence="8">
    <location>
        <begin position="438"/>
        <end position="456"/>
    </location>
</feature>
<dbReference type="GO" id="GO:0007064">
    <property type="term" value="P:mitotic sister chromatid cohesion"/>
    <property type="evidence" value="ECO:0007669"/>
    <property type="project" value="InterPro"/>
</dbReference>
<dbReference type="AlphaFoldDB" id="W9QQ68"/>
<proteinExistence type="predicted"/>
<dbReference type="GO" id="GO:0051301">
    <property type="term" value="P:cell division"/>
    <property type="evidence" value="ECO:0007669"/>
    <property type="project" value="UniProtKB-KW"/>
</dbReference>
<reference evidence="10" key="1">
    <citation type="submission" date="2013-01" db="EMBL/GenBank/DDBJ databases">
        <title>Draft Genome Sequence of a Mulberry Tree, Morus notabilis C.K. Schneid.</title>
        <authorList>
            <person name="He N."/>
            <person name="Zhao S."/>
        </authorList>
    </citation>
    <scope>NUCLEOTIDE SEQUENCE</scope>
</reference>
<name>W9QQ68_9ROSA</name>
<keyword evidence="6" id="KW-0539">Nucleus</keyword>
<keyword evidence="7" id="KW-0131">Cell cycle</keyword>
<feature type="compositionally biased region" description="Basic and acidic residues" evidence="8">
    <location>
        <begin position="557"/>
        <end position="567"/>
    </location>
</feature>
<feature type="compositionally biased region" description="Basic and acidic residues" evidence="8">
    <location>
        <begin position="685"/>
        <end position="700"/>
    </location>
</feature>